<dbReference type="InterPro" id="IPR016187">
    <property type="entry name" value="CTDL_fold"/>
</dbReference>
<proteinExistence type="predicted"/>
<reference evidence="3" key="2">
    <citation type="submission" date="2025-09" db="UniProtKB">
        <authorList>
            <consortium name="Ensembl"/>
        </authorList>
    </citation>
    <scope>IDENTIFICATION</scope>
</reference>
<dbReference type="STRING" id="61819.ENSACIP00000012833"/>
<evidence type="ECO:0000313" key="3">
    <source>
        <dbReference type="Ensembl" id="ENSACIP00000012833.1"/>
    </source>
</evidence>
<evidence type="ECO:0000259" key="2">
    <source>
        <dbReference type="PROSITE" id="PS50041"/>
    </source>
</evidence>
<dbReference type="InterPro" id="IPR001304">
    <property type="entry name" value="C-type_lectin-like"/>
</dbReference>
<dbReference type="CDD" id="cd00037">
    <property type="entry name" value="CLECT"/>
    <property type="match status" value="1"/>
</dbReference>
<dbReference type="InterPro" id="IPR018378">
    <property type="entry name" value="C-type_lectin_CS"/>
</dbReference>
<evidence type="ECO:0000256" key="1">
    <source>
        <dbReference type="ARBA" id="ARBA00023157"/>
    </source>
</evidence>
<dbReference type="PROSITE" id="PS50041">
    <property type="entry name" value="C_TYPE_LECTIN_2"/>
    <property type="match status" value="1"/>
</dbReference>
<name>A0A3Q0RSW6_AMPCI</name>
<protein>
    <recommendedName>
        <fullName evidence="2">C-type lectin domain-containing protein</fullName>
    </recommendedName>
</protein>
<reference evidence="3" key="1">
    <citation type="submission" date="2025-08" db="UniProtKB">
        <authorList>
            <consortium name="Ensembl"/>
        </authorList>
    </citation>
    <scope>IDENTIFICATION</scope>
</reference>
<dbReference type="AlphaFoldDB" id="A0A3Q0RSW6"/>
<dbReference type="Ensembl" id="ENSACIT00000013193.1">
    <property type="protein sequence ID" value="ENSACIP00000012833.1"/>
    <property type="gene ID" value="ENSACIG00000010011.1"/>
</dbReference>
<dbReference type="GeneTree" id="ENSGT00940000163911"/>
<dbReference type="PANTHER" id="PTHR45784:SF3">
    <property type="entry name" value="C-TYPE LECTIN DOMAIN FAMILY 4 MEMBER K-LIKE-RELATED"/>
    <property type="match status" value="1"/>
</dbReference>
<keyword evidence="4" id="KW-1185">Reference proteome</keyword>
<keyword evidence="1" id="KW-1015">Disulfide bond</keyword>
<evidence type="ECO:0000313" key="4">
    <source>
        <dbReference type="Proteomes" id="UP000261340"/>
    </source>
</evidence>
<dbReference type="OMA" id="PNEYCVS"/>
<accession>A0A3Q0RSW6</accession>
<dbReference type="SMART" id="SM00034">
    <property type="entry name" value="CLECT"/>
    <property type="match status" value="1"/>
</dbReference>
<dbReference type="Gene3D" id="3.10.100.10">
    <property type="entry name" value="Mannose-Binding Protein A, subunit A"/>
    <property type="match status" value="1"/>
</dbReference>
<dbReference type="InterPro" id="IPR016186">
    <property type="entry name" value="C-type_lectin-like/link_sf"/>
</dbReference>
<dbReference type="PROSITE" id="PS00615">
    <property type="entry name" value="C_TYPE_LECTIN_1"/>
    <property type="match status" value="1"/>
</dbReference>
<dbReference type="Proteomes" id="UP000261340">
    <property type="component" value="Unplaced"/>
</dbReference>
<organism evidence="3 4">
    <name type="scientific">Amphilophus citrinellus</name>
    <name type="common">Midas cichlid</name>
    <name type="synonym">Cichlasoma citrinellum</name>
    <dbReference type="NCBI Taxonomy" id="61819"/>
    <lineage>
        <taxon>Eukaryota</taxon>
        <taxon>Metazoa</taxon>
        <taxon>Chordata</taxon>
        <taxon>Craniata</taxon>
        <taxon>Vertebrata</taxon>
        <taxon>Euteleostomi</taxon>
        <taxon>Actinopterygii</taxon>
        <taxon>Neopterygii</taxon>
        <taxon>Teleostei</taxon>
        <taxon>Neoteleostei</taxon>
        <taxon>Acanthomorphata</taxon>
        <taxon>Ovalentaria</taxon>
        <taxon>Cichlomorphae</taxon>
        <taxon>Cichliformes</taxon>
        <taxon>Cichlidae</taxon>
        <taxon>New World cichlids</taxon>
        <taxon>Cichlasomatinae</taxon>
        <taxon>Heroini</taxon>
        <taxon>Amphilophus</taxon>
    </lineage>
</organism>
<dbReference type="PANTHER" id="PTHR45784">
    <property type="entry name" value="C-TYPE LECTIN DOMAIN FAMILY 20 MEMBER A-RELATED"/>
    <property type="match status" value="1"/>
</dbReference>
<feature type="domain" description="C-type lectin" evidence="2">
    <location>
        <begin position="22"/>
        <end position="131"/>
    </location>
</feature>
<dbReference type="SUPFAM" id="SSF56436">
    <property type="entry name" value="C-type lectin-like"/>
    <property type="match status" value="1"/>
</dbReference>
<sequence length="145" mass="16856">MICRYQLIISYSVLICFPVKSENKKTYVLHKVWLSWPDAQAYCRTHYKDLATIESSEEQTNVYLIKPNPAWVWIGLYQTPWVWSDNSNSSFTNWFNGEPNNGFSNESCVSEDLQHKWFDNDCTMKSAFICHEGDCSLLHRNTAAG</sequence>
<dbReference type="Pfam" id="PF00059">
    <property type="entry name" value="Lectin_C"/>
    <property type="match status" value="1"/>
</dbReference>